<dbReference type="AlphaFoldDB" id="A0A939FGC8"/>
<evidence type="ECO:0000256" key="4">
    <source>
        <dbReference type="ARBA" id="ARBA00023125"/>
    </source>
</evidence>
<evidence type="ECO:0000256" key="3">
    <source>
        <dbReference type="ARBA" id="ARBA00023022"/>
    </source>
</evidence>
<keyword evidence="2" id="KW-0929">Antimicrobial</keyword>
<evidence type="ECO:0000256" key="1">
    <source>
        <dbReference type="ARBA" id="ARBA00010648"/>
    </source>
</evidence>
<evidence type="ECO:0000256" key="5">
    <source>
        <dbReference type="ARBA" id="ARBA00023157"/>
    </source>
</evidence>
<keyword evidence="4" id="KW-0238">DNA-binding</keyword>
<keyword evidence="6" id="KW-0732">Signal</keyword>
<evidence type="ECO:0000256" key="6">
    <source>
        <dbReference type="SAM" id="SignalP"/>
    </source>
</evidence>
<dbReference type="InterPro" id="IPR027273">
    <property type="entry name" value="Neocarzinostatin-like"/>
</dbReference>
<accession>A0A939FGC8</accession>
<feature type="chain" id="PRO_5038503713" description="Macromomycin" evidence="6">
    <location>
        <begin position="29"/>
        <end position="146"/>
    </location>
</feature>
<organism evidence="7 8">
    <name type="scientific">Streptomyces triculaminicus</name>
    <dbReference type="NCBI Taxonomy" id="2816232"/>
    <lineage>
        <taxon>Bacteria</taxon>
        <taxon>Bacillati</taxon>
        <taxon>Actinomycetota</taxon>
        <taxon>Actinomycetes</taxon>
        <taxon>Kitasatosporales</taxon>
        <taxon>Streptomycetaceae</taxon>
        <taxon>Streptomyces</taxon>
    </lineage>
</organism>
<protein>
    <recommendedName>
        <fullName evidence="9">Macromomycin</fullName>
    </recommendedName>
</protein>
<evidence type="ECO:0000256" key="2">
    <source>
        <dbReference type="ARBA" id="ARBA00022529"/>
    </source>
</evidence>
<name>A0A939FGC8_9ACTN</name>
<comment type="caution">
    <text evidence="7">The sequence shown here is derived from an EMBL/GenBank/DDBJ whole genome shotgun (WGS) entry which is preliminary data.</text>
</comment>
<gene>
    <name evidence="7" type="ORF">J1792_00590</name>
</gene>
<dbReference type="PRINTS" id="PR01885">
    <property type="entry name" value="MACROMOMYCIN"/>
</dbReference>
<dbReference type="InterPro" id="IPR002186">
    <property type="entry name" value="Neocarzinostatin_fam"/>
</dbReference>
<keyword evidence="5" id="KW-1015">Disulfide bond</keyword>
<dbReference type="GO" id="GO:0003677">
    <property type="term" value="F:DNA binding"/>
    <property type="evidence" value="ECO:0007669"/>
    <property type="project" value="UniProtKB-KW"/>
</dbReference>
<keyword evidence="3" id="KW-0044">Antibiotic</keyword>
<dbReference type="Gene3D" id="2.60.40.230">
    <property type="entry name" value="Neocarzinostatin-like"/>
    <property type="match status" value="1"/>
</dbReference>
<dbReference type="RefSeq" id="WP_086572677.1">
    <property type="nucleotide sequence ID" value="NZ_JAFMOF010000001.1"/>
</dbReference>
<evidence type="ECO:0008006" key="9">
    <source>
        <dbReference type="Google" id="ProtNLM"/>
    </source>
</evidence>
<dbReference type="SUPFAM" id="SSF49319">
    <property type="entry name" value="Actinoxanthin-like"/>
    <property type="match status" value="1"/>
</dbReference>
<reference evidence="7" key="1">
    <citation type="submission" date="2021-03" db="EMBL/GenBank/DDBJ databases">
        <title>Streptomyces strains.</title>
        <authorList>
            <person name="Lund M.B."/>
            <person name="Toerring T."/>
        </authorList>
    </citation>
    <scope>NUCLEOTIDE SEQUENCE</scope>
    <source>
        <strain evidence="7">JCM 4242</strain>
    </source>
</reference>
<evidence type="ECO:0000313" key="7">
    <source>
        <dbReference type="EMBL" id="MBO0651350.1"/>
    </source>
</evidence>
<proteinExistence type="inferred from homology"/>
<dbReference type="Pfam" id="PF00960">
    <property type="entry name" value="Neocarzinostat"/>
    <property type="match status" value="1"/>
</dbReference>
<dbReference type="GO" id="GO:0042742">
    <property type="term" value="P:defense response to bacterium"/>
    <property type="evidence" value="ECO:0007669"/>
    <property type="project" value="UniProtKB-KW"/>
</dbReference>
<feature type="signal peptide" evidence="6">
    <location>
        <begin position="1"/>
        <end position="28"/>
    </location>
</feature>
<comment type="similarity">
    <text evidence="1">Belongs to the neocarzinostatin family.</text>
</comment>
<sequence>MVNFRTGPLPALGAAAALALGLSVAAQAPALAVQAAQITVTPSENLNDGQSVTVSVTGAQPGAEYFVGQCAKVNGADACNWGSATPYRTDDKGAATFQLVVNKAFQGKSPTTGEVVGSVDCAAVQCYVDSGGPNEHIGQVRLSFAG</sequence>
<dbReference type="NCBIfam" id="NF040680">
    <property type="entry name" value="chromo_anti"/>
    <property type="match status" value="1"/>
</dbReference>
<dbReference type="Proteomes" id="UP000664781">
    <property type="component" value="Unassembled WGS sequence"/>
</dbReference>
<evidence type="ECO:0000313" key="8">
    <source>
        <dbReference type="Proteomes" id="UP000664781"/>
    </source>
</evidence>
<keyword evidence="8" id="KW-1185">Reference proteome</keyword>
<dbReference type="EMBL" id="JAFMOF010000001">
    <property type="protein sequence ID" value="MBO0651350.1"/>
    <property type="molecule type" value="Genomic_DNA"/>
</dbReference>